<proteinExistence type="predicted"/>
<evidence type="ECO:0000313" key="2">
    <source>
        <dbReference type="Proteomes" id="UP000814140"/>
    </source>
</evidence>
<evidence type="ECO:0000313" key="1">
    <source>
        <dbReference type="EMBL" id="KAI0055581.1"/>
    </source>
</evidence>
<keyword evidence="2" id="KW-1185">Reference proteome</keyword>
<gene>
    <name evidence="1" type="ORF">BV25DRAFT_1815346</name>
</gene>
<sequence>MVLLELRRSLMSAKCSEGADVQEHIDKLSVMQEKLAGMGDPISDNDFTSVLQASLPPSFDTFLEATNTTLSINGKTQTPAELVSAALGHWNFLKIKAMRASKTTSDETALSA</sequence>
<reference evidence="1" key="2">
    <citation type="journal article" date="2022" name="New Phytol.">
        <title>Evolutionary transition to the ectomycorrhizal habit in the genomes of a hyperdiverse lineage of mushroom-forming fungi.</title>
        <authorList>
            <person name="Looney B."/>
            <person name="Miyauchi S."/>
            <person name="Morin E."/>
            <person name="Drula E."/>
            <person name="Courty P.E."/>
            <person name="Kohler A."/>
            <person name="Kuo A."/>
            <person name="LaButti K."/>
            <person name="Pangilinan J."/>
            <person name="Lipzen A."/>
            <person name="Riley R."/>
            <person name="Andreopoulos W."/>
            <person name="He G."/>
            <person name="Johnson J."/>
            <person name="Nolan M."/>
            <person name="Tritt A."/>
            <person name="Barry K.W."/>
            <person name="Grigoriev I.V."/>
            <person name="Nagy L.G."/>
            <person name="Hibbett D."/>
            <person name="Henrissat B."/>
            <person name="Matheny P.B."/>
            <person name="Labbe J."/>
            <person name="Martin F.M."/>
        </authorList>
    </citation>
    <scope>NUCLEOTIDE SEQUENCE</scope>
    <source>
        <strain evidence="1">HHB10654</strain>
    </source>
</reference>
<accession>A0ACB8SIP6</accession>
<protein>
    <submittedName>
        <fullName evidence="1">Uncharacterized protein</fullName>
    </submittedName>
</protein>
<reference evidence="1" key="1">
    <citation type="submission" date="2021-03" db="EMBL/GenBank/DDBJ databases">
        <authorList>
            <consortium name="DOE Joint Genome Institute"/>
            <person name="Ahrendt S."/>
            <person name="Looney B.P."/>
            <person name="Miyauchi S."/>
            <person name="Morin E."/>
            <person name="Drula E."/>
            <person name="Courty P.E."/>
            <person name="Chicoki N."/>
            <person name="Fauchery L."/>
            <person name="Kohler A."/>
            <person name="Kuo A."/>
            <person name="Labutti K."/>
            <person name="Pangilinan J."/>
            <person name="Lipzen A."/>
            <person name="Riley R."/>
            <person name="Andreopoulos W."/>
            <person name="He G."/>
            <person name="Johnson J."/>
            <person name="Barry K.W."/>
            <person name="Grigoriev I.V."/>
            <person name="Nagy L."/>
            <person name="Hibbett D."/>
            <person name="Henrissat B."/>
            <person name="Matheny P.B."/>
            <person name="Labbe J."/>
            <person name="Martin F."/>
        </authorList>
    </citation>
    <scope>NUCLEOTIDE SEQUENCE</scope>
    <source>
        <strain evidence="1">HHB10654</strain>
    </source>
</reference>
<name>A0ACB8SIP6_9AGAM</name>
<comment type="caution">
    <text evidence="1">The sequence shown here is derived from an EMBL/GenBank/DDBJ whole genome shotgun (WGS) entry which is preliminary data.</text>
</comment>
<dbReference type="EMBL" id="MU277286">
    <property type="protein sequence ID" value="KAI0055581.1"/>
    <property type="molecule type" value="Genomic_DNA"/>
</dbReference>
<feature type="non-terminal residue" evidence="1">
    <location>
        <position position="112"/>
    </location>
</feature>
<dbReference type="Proteomes" id="UP000814140">
    <property type="component" value="Unassembled WGS sequence"/>
</dbReference>
<organism evidence="1 2">
    <name type="scientific">Artomyces pyxidatus</name>
    <dbReference type="NCBI Taxonomy" id="48021"/>
    <lineage>
        <taxon>Eukaryota</taxon>
        <taxon>Fungi</taxon>
        <taxon>Dikarya</taxon>
        <taxon>Basidiomycota</taxon>
        <taxon>Agaricomycotina</taxon>
        <taxon>Agaricomycetes</taxon>
        <taxon>Russulales</taxon>
        <taxon>Auriscalpiaceae</taxon>
        <taxon>Artomyces</taxon>
    </lineage>
</organism>